<organism evidence="9 10">
    <name type="scientific">Vibrio ostreae</name>
    <dbReference type="NCBI Taxonomy" id="2841925"/>
    <lineage>
        <taxon>Bacteria</taxon>
        <taxon>Pseudomonadati</taxon>
        <taxon>Pseudomonadota</taxon>
        <taxon>Gammaproteobacteria</taxon>
        <taxon>Vibrionales</taxon>
        <taxon>Vibrionaceae</taxon>
        <taxon>Vibrio</taxon>
    </lineage>
</organism>
<dbReference type="GO" id="GO:0006935">
    <property type="term" value="P:chemotaxis"/>
    <property type="evidence" value="ECO:0007669"/>
    <property type="project" value="UniProtKB-ARBA"/>
</dbReference>
<gene>
    <name evidence="9" type="ORF">KNV97_08535</name>
</gene>
<proteinExistence type="inferred from homology"/>
<evidence type="ECO:0000256" key="5">
    <source>
        <dbReference type="SAM" id="Coils"/>
    </source>
</evidence>
<dbReference type="FunFam" id="1.10.287.950:FF:000001">
    <property type="entry name" value="Methyl-accepting chemotaxis sensory transducer"/>
    <property type="match status" value="1"/>
</dbReference>
<feature type="domain" description="Methyl-accepting transducer" evidence="7">
    <location>
        <begin position="392"/>
        <end position="628"/>
    </location>
</feature>
<dbReference type="Pfam" id="PF00015">
    <property type="entry name" value="MCPsignal"/>
    <property type="match status" value="1"/>
</dbReference>
<dbReference type="PROSITE" id="PS50111">
    <property type="entry name" value="CHEMOTAXIS_TRANSDUC_2"/>
    <property type="match status" value="1"/>
</dbReference>
<dbReference type="KEGG" id="vos:KNV97_08535"/>
<dbReference type="Proteomes" id="UP000694232">
    <property type="component" value="Chromosome 1"/>
</dbReference>
<accession>A0A975YP94</accession>
<evidence type="ECO:0000313" key="10">
    <source>
        <dbReference type="Proteomes" id="UP000694232"/>
    </source>
</evidence>
<evidence type="ECO:0000256" key="2">
    <source>
        <dbReference type="ARBA" id="ARBA00023224"/>
    </source>
</evidence>
<comment type="similarity">
    <text evidence="3">Belongs to the methyl-accepting chemotaxis (MCP) protein family.</text>
</comment>
<dbReference type="GO" id="GO:0016020">
    <property type="term" value="C:membrane"/>
    <property type="evidence" value="ECO:0007669"/>
    <property type="project" value="UniProtKB-SubCell"/>
</dbReference>
<evidence type="ECO:0000313" key="9">
    <source>
        <dbReference type="EMBL" id="QXO18315.1"/>
    </source>
</evidence>
<dbReference type="InterPro" id="IPR004089">
    <property type="entry name" value="MCPsignal_dom"/>
</dbReference>
<feature type="transmembrane region" description="Helical" evidence="6">
    <location>
        <begin position="6"/>
        <end position="29"/>
    </location>
</feature>
<evidence type="ECO:0000256" key="4">
    <source>
        <dbReference type="PROSITE-ProRule" id="PRU00284"/>
    </source>
</evidence>
<reference evidence="9" key="1">
    <citation type="submission" date="2021-06" db="EMBL/GenBank/DDBJ databases">
        <title>Vibrio nov. sp., novel gut bacterium isolated from Yellow Sea oyster.</title>
        <authorList>
            <person name="Muhammad N."/>
            <person name="Nguyen T.H."/>
            <person name="Lee Y.-J."/>
            <person name="Ko J."/>
            <person name="Kim S.-G."/>
        </authorList>
    </citation>
    <scope>NUCLEOTIDE SEQUENCE</scope>
    <source>
        <strain evidence="9">OG9-811</strain>
    </source>
</reference>
<name>A0A975YP94_9VIBR</name>
<dbReference type="InterPro" id="IPR003660">
    <property type="entry name" value="HAMP_dom"/>
</dbReference>
<feature type="coiled-coil region" evidence="5">
    <location>
        <begin position="258"/>
        <end position="285"/>
    </location>
</feature>
<dbReference type="RefSeq" id="WP_218562891.1">
    <property type="nucleotide sequence ID" value="NZ_CP076643.1"/>
</dbReference>
<evidence type="ECO:0000256" key="1">
    <source>
        <dbReference type="ARBA" id="ARBA00004370"/>
    </source>
</evidence>
<keyword evidence="6" id="KW-1133">Transmembrane helix</keyword>
<evidence type="ECO:0000256" key="3">
    <source>
        <dbReference type="ARBA" id="ARBA00029447"/>
    </source>
</evidence>
<feature type="domain" description="HAMP" evidence="8">
    <location>
        <begin position="335"/>
        <end position="387"/>
    </location>
</feature>
<keyword evidence="2 4" id="KW-0807">Transducer</keyword>
<keyword evidence="5" id="KW-0175">Coiled coil</keyword>
<keyword evidence="6" id="KW-0812">Transmembrane</keyword>
<evidence type="ECO:0000259" key="8">
    <source>
        <dbReference type="PROSITE" id="PS50885"/>
    </source>
</evidence>
<feature type="transmembrane region" description="Helical" evidence="6">
    <location>
        <begin position="315"/>
        <end position="337"/>
    </location>
</feature>
<dbReference type="EMBL" id="CP076643">
    <property type="protein sequence ID" value="QXO18315.1"/>
    <property type="molecule type" value="Genomic_DNA"/>
</dbReference>
<evidence type="ECO:0000256" key="6">
    <source>
        <dbReference type="SAM" id="Phobius"/>
    </source>
</evidence>
<dbReference type="PANTHER" id="PTHR32089:SF70">
    <property type="entry name" value="ENERGY TAXIS MODULATING METHYL ACCEPTING SENSORY TRANSDUCER"/>
    <property type="match status" value="1"/>
</dbReference>
<protein>
    <submittedName>
        <fullName evidence="9">Methyl-accepting chemotaxis protein</fullName>
    </submittedName>
</protein>
<dbReference type="PROSITE" id="PS50885">
    <property type="entry name" value="HAMP"/>
    <property type="match status" value="1"/>
</dbReference>
<dbReference type="AlphaFoldDB" id="A0A975YP94"/>
<keyword evidence="6" id="KW-0472">Membrane</keyword>
<sequence>MLLGSIVSRVYLGFFLIIFMMLFLAGVLLKSNKEVNSSLAFMVQESTPLMLHSGELKTSLLDINRHLDAYLFSVYWDELEGVSQVIDAKIASHNSLLEWFEDVAVQDPRVDDVLAKIKQKTKNSFIDINEIVQNYAHYLELKEQAMHQQSLFQSLAMQLNSNLLGNLAVTKQDDKRQVVERLLTQVGIIVGEMNEAFALQDVIETRAIGRRFHQRKQRFDKAVLEFKSLVPSFYQQSDTSLSLFQQQLFSAMGALAQHVAVVELYDTLQQQRERLREQINAQLETIDSLSDYAASSAKLRYVEAENQADRTLSTLILMSSLCVVFALFIGIHIANLIRRPSKNLLQVLNKVSAKDLTEKIKLSTRNELGYVSAQVNVVIDDLAHIIRQIGNAATQLTHASLQNQQTSEGLKLTIAEQTSQTALIATAMEEIESAVNDISCSANQTLSIVTSAVSDSTYGQQSMISNVELLNLLSLRLNETTQTIHQLNCDSEGIDSILDVISGISEQTNLLALNAAIEAARAGEQGRGFSVVADEVRVLAAKTNISTKEIQSKIEQLQTRASEAVQQITACVGDMASCISQTDSVNLSLRHVHALLNQIEDRSHHIAAATTQHQSVAKEATNHVNHIQVLAEQNLLRAEQLTAHSQSLEQMAEHQSQLTEQFQLPIKIQ</sequence>
<dbReference type="PANTHER" id="PTHR32089">
    <property type="entry name" value="METHYL-ACCEPTING CHEMOTAXIS PROTEIN MCPB"/>
    <property type="match status" value="1"/>
</dbReference>
<dbReference type="GO" id="GO:0007165">
    <property type="term" value="P:signal transduction"/>
    <property type="evidence" value="ECO:0007669"/>
    <property type="project" value="UniProtKB-KW"/>
</dbReference>
<comment type="subcellular location">
    <subcellularLocation>
        <location evidence="1">Membrane</location>
    </subcellularLocation>
</comment>
<evidence type="ECO:0000259" key="7">
    <source>
        <dbReference type="PROSITE" id="PS50111"/>
    </source>
</evidence>
<dbReference type="SMART" id="SM00283">
    <property type="entry name" value="MA"/>
    <property type="match status" value="1"/>
</dbReference>
<keyword evidence="10" id="KW-1185">Reference proteome</keyword>